<keyword evidence="1" id="KW-0472">Membrane</keyword>
<gene>
    <name evidence="2" type="ORF">FVW59_17150</name>
</gene>
<evidence type="ECO:0000313" key="3">
    <source>
        <dbReference type="Proteomes" id="UP000321933"/>
    </source>
</evidence>
<accession>A0A5C8ZQW7</accession>
<feature type="transmembrane region" description="Helical" evidence="1">
    <location>
        <begin position="68"/>
        <end position="86"/>
    </location>
</feature>
<keyword evidence="3" id="KW-1185">Reference proteome</keyword>
<reference evidence="2 3" key="1">
    <citation type="submission" date="2019-08" db="EMBL/GenBank/DDBJ databases">
        <title>Parahaliea maris sp. nov., isolated from the surface seawater.</title>
        <authorList>
            <person name="Liu Y."/>
        </authorList>
    </citation>
    <scope>NUCLEOTIDE SEQUENCE [LARGE SCALE GENOMIC DNA]</scope>
    <source>
        <strain evidence="2 3">S2-26</strain>
    </source>
</reference>
<name>A0A5C8ZQW7_9GAMM</name>
<comment type="caution">
    <text evidence="2">The sequence shown here is derived from an EMBL/GenBank/DDBJ whole genome shotgun (WGS) entry which is preliminary data.</text>
</comment>
<organism evidence="2 3">
    <name type="scientific">Parahaliea aestuarii</name>
    <dbReference type="NCBI Taxonomy" id="1852021"/>
    <lineage>
        <taxon>Bacteria</taxon>
        <taxon>Pseudomonadati</taxon>
        <taxon>Pseudomonadota</taxon>
        <taxon>Gammaproteobacteria</taxon>
        <taxon>Cellvibrionales</taxon>
        <taxon>Halieaceae</taxon>
        <taxon>Parahaliea</taxon>
    </lineage>
</organism>
<dbReference type="EMBL" id="VRYZ01000008">
    <property type="protein sequence ID" value="TXS89731.1"/>
    <property type="molecule type" value="Genomic_DNA"/>
</dbReference>
<dbReference type="RefSeq" id="WP_148065589.1">
    <property type="nucleotide sequence ID" value="NZ_VRYZ01000008.1"/>
</dbReference>
<evidence type="ECO:0000256" key="1">
    <source>
        <dbReference type="SAM" id="Phobius"/>
    </source>
</evidence>
<dbReference type="AlphaFoldDB" id="A0A5C8ZQW7"/>
<proteinExistence type="predicted"/>
<feature type="transmembrane region" description="Helical" evidence="1">
    <location>
        <begin position="29"/>
        <end position="48"/>
    </location>
</feature>
<keyword evidence="1" id="KW-1133">Transmembrane helix</keyword>
<dbReference type="Proteomes" id="UP000321933">
    <property type="component" value="Unassembled WGS sequence"/>
</dbReference>
<protein>
    <submittedName>
        <fullName evidence="2">Uncharacterized protein</fullName>
    </submittedName>
</protein>
<keyword evidence="1" id="KW-0812">Transmembrane</keyword>
<evidence type="ECO:0000313" key="2">
    <source>
        <dbReference type="EMBL" id="TXS89731.1"/>
    </source>
</evidence>
<sequence>MRFLILAVIQVALVLLSLGQDLNEIAPWLLGINFTSAFFSINFTLFGYQLSRYKPILDRPSQRQWINIYLLMTMPFVPLICFLISPDVYAHLALWLLPIIVWASFDNAKLTISYLDPMRYAKKIFTEANIRKYNDKLYAAVSKEVEAHEKYIANRNRFQIPAHEWSFSPDTLGVTEGDLWDKAIVIAKQALSNNDYPVFMESIEVMVPLATASYSLESHSKNDYREIGGVASITHKRFRGLINWITQEDKEGAYIEALTNRLCALLRTPEVVSDPLGKMTENIMSDVTYLGSVMLTSKQCGAPMKVLNAIHSVLELAVHQIEEDSVNGKDRTLDRWNIAGYAHLIKSLGIDAIHSGDDHFVYRCMETLSYLGCNAAKIGSRQTVVASFQCLVQLGRKSRKEGRGCFWTRCIIPLHKHAEEFMGHILTWLIRDLADDGSFTLKACVEQAYSRIRGFKCEIQPKPNLNPAFWIHEIEQGDSPVKIAHIETLCGMHGYNGSVDYSDHEDETEYTLMDFD</sequence>
<dbReference type="OrthoDB" id="580775at2"/>